<protein>
    <submittedName>
        <fullName evidence="10">Cation:proton antiporter</fullName>
    </submittedName>
    <submittedName>
        <fullName evidence="11">Multisubunit potassium/proton antiporter, PhaD subunit (TC 2.A.63.1.1)</fullName>
    </submittedName>
</protein>
<evidence type="ECO:0000313" key="11">
    <source>
        <dbReference type="EMBL" id="SDM07890.1"/>
    </source>
</evidence>
<evidence type="ECO:0000256" key="7">
    <source>
        <dbReference type="RuleBase" id="RU000320"/>
    </source>
</evidence>
<dbReference type="GO" id="GO:0005886">
    <property type="term" value="C:plasma membrane"/>
    <property type="evidence" value="ECO:0007669"/>
    <property type="project" value="UniProtKB-SubCell"/>
</dbReference>
<feature type="transmembrane region" description="Helical" evidence="8">
    <location>
        <begin position="372"/>
        <end position="391"/>
    </location>
</feature>
<dbReference type="Proteomes" id="UP000182276">
    <property type="component" value="Unassembled WGS sequence"/>
</dbReference>
<dbReference type="InterPro" id="IPR001750">
    <property type="entry name" value="ND/Mrp_TM"/>
</dbReference>
<keyword evidence="3" id="KW-1003">Cell membrane</keyword>
<dbReference type="Proteomes" id="UP000031271">
    <property type="component" value="Chromosome"/>
</dbReference>
<feature type="transmembrane region" description="Helical" evidence="8">
    <location>
        <begin position="74"/>
        <end position="97"/>
    </location>
</feature>
<gene>
    <name evidence="10" type="ORF">CL52_13035</name>
    <name evidence="11" type="ORF">SAMN05660875_10289</name>
</gene>
<dbReference type="InterPro" id="IPR050586">
    <property type="entry name" value="CPA3_Na-H_Antiporter_D"/>
</dbReference>
<evidence type="ECO:0000313" key="10">
    <source>
        <dbReference type="EMBL" id="AJE15913.1"/>
    </source>
</evidence>
<keyword evidence="13" id="KW-1185">Reference proteome</keyword>
<dbReference type="NCBIfam" id="NF009309">
    <property type="entry name" value="PRK12666.1"/>
    <property type="match status" value="1"/>
</dbReference>
<sequence>MTHALIFPILLPLFTGALLLLAHRMPLAAKRGLSVLAAALLVPLAAWLVVLAGDGELRLYALGNWQPPFGIILLLDRLSAMLLLLTAVLASLSLLYACRGDDERGPNFHALYQFQLLGINGAFLTGDLFNLFVFFEILLISSYALLLHGHGQRRVRSGIHYVVLNLLGSALFLIGVSLLYGVLGTLNMADLALRVAEMDEALAPLVAAAGYLLLVVFALKAAILPLHFWLPRAYAAATAPVAALFAIMTKVGLYAILRVFSLIYGSEAGPLANMVADWLWPLALVTLLAGVLGALASRNLQTTLGYLVIVSVGTLLAGLAFGSEAGLSAALYYLLHTTLVSGGLFLLADLVARQRGNVGGELIPGPALRQPLLLGVLFFIGAISVVGLPPFSGFFGKLMLLRAVPPGPSALMFWPVLLIGGLGMLIALSRSGSLVFWRGSGEPAGATADGVRLLATCGLLAGSVALVVFAQPIIGYLQATAAQLLELGPYLAIIRGAQA</sequence>
<dbReference type="EMBL" id="FNHO01000002">
    <property type="protein sequence ID" value="SDM07890.1"/>
    <property type="molecule type" value="Genomic_DNA"/>
</dbReference>
<feature type="transmembrane region" description="Helical" evidence="8">
    <location>
        <begin position="128"/>
        <end position="147"/>
    </location>
</feature>
<feature type="transmembrane region" description="Helical" evidence="8">
    <location>
        <begin position="450"/>
        <end position="474"/>
    </location>
</feature>
<evidence type="ECO:0000256" key="6">
    <source>
        <dbReference type="ARBA" id="ARBA00023136"/>
    </source>
</evidence>
<proteinExistence type="inferred from homology"/>
<keyword evidence="6 8" id="KW-0472">Membrane</keyword>
<feature type="domain" description="NADH:quinone oxidoreductase/Mrp antiporter transmembrane" evidence="9">
    <location>
        <begin position="126"/>
        <end position="404"/>
    </location>
</feature>
<dbReference type="PRINTS" id="PR01437">
    <property type="entry name" value="NUOXDRDTASE4"/>
</dbReference>
<evidence type="ECO:0000256" key="1">
    <source>
        <dbReference type="ARBA" id="ARBA00004651"/>
    </source>
</evidence>
<dbReference type="PANTHER" id="PTHR42703:SF1">
    <property type="entry name" value="NA(+)_H(+) ANTIPORTER SUBUNIT D1"/>
    <property type="match status" value="1"/>
</dbReference>
<comment type="similarity">
    <text evidence="2">Belongs to the CPA3 antiporters (TC 2.A.63) subunit D family.</text>
</comment>
<evidence type="ECO:0000256" key="8">
    <source>
        <dbReference type="SAM" id="Phobius"/>
    </source>
</evidence>
<feature type="transmembrane region" description="Helical" evidence="8">
    <location>
        <begin position="411"/>
        <end position="429"/>
    </location>
</feature>
<evidence type="ECO:0000256" key="5">
    <source>
        <dbReference type="ARBA" id="ARBA00022989"/>
    </source>
</evidence>
<reference evidence="12" key="1">
    <citation type="submission" date="2014-03" db="EMBL/GenBank/DDBJ databases">
        <title>Complete genome of Pseudomonas balearica DSM 6083T, a sewage water isolate from an enrichment with 2-methylnaphthalene.</title>
        <authorList>
            <person name="Salva-Serra F."/>
            <person name="Jaen-Luchoro D."/>
            <person name="Busquets A."/>
            <person name="Pena A."/>
            <person name="Gomila M."/>
            <person name="Bosch R."/>
            <person name="Nogales B."/>
            <person name="Garcia-Valdes E."/>
            <person name="Lalucat J."/>
            <person name="Bennasar A."/>
        </authorList>
    </citation>
    <scope>NUCLEOTIDE SEQUENCE [LARGE SCALE GENOMIC DNA]</scope>
    <source>
        <strain evidence="12">DSM 6083</strain>
    </source>
</reference>
<keyword evidence="5 8" id="KW-1133">Transmembrane helix</keyword>
<dbReference type="InterPro" id="IPR003918">
    <property type="entry name" value="NADH_UbQ_OxRdtase"/>
</dbReference>
<evidence type="ECO:0000259" key="9">
    <source>
        <dbReference type="Pfam" id="PF00361"/>
    </source>
</evidence>
<dbReference type="AlphaFoldDB" id="A0A8D3Y281"/>
<evidence type="ECO:0000313" key="12">
    <source>
        <dbReference type="Proteomes" id="UP000031271"/>
    </source>
</evidence>
<evidence type="ECO:0000256" key="2">
    <source>
        <dbReference type="ARBA" id="ARBA00005346"/>
    </source>
</evidence>
<dbReference type="RefSeq" id="WP_043221067.1">
    <property type="nucleotide sequence ID" value="NZ_CP007511.1"/>
</dbReference>
<evidence type="ECO:0000256" key="4">
    <source>
        <dbReference type="ARBA" id="ARBA00022692"/>
    </source>
</evidence>
<dbReference type="PANTHER" id="PTHR42703">
    <property type="entry name" value="NADH DEHYDROGENASE"/>
    <property type="match status" value="1"/>
</dbReference>
<feature type="transmembrane region" description="Helical" evidence="8">
    <location>
        <begin position="32"/>
        <end position="53"/>
    </location>
</feature>
<keyword evidence="4 7" id="KW-0812">Transmembrane</keyword>
<dbReference type="Pfam" id="PF00361">
    <property type="entry name" value="Proton_antipo_M"/>
    <property type="match status" value="1"/>
</dbReference>
<name>A0A8D3Y281_9GAMM</name>
<feature type="transmembrane region" description="Helical" evidence="8">
    <location>
        <begin position="329"/>
        <end position="351"/>
    </location>
</feature>
<dbReference type="GO" id="GO:0042773">
    <property type="term" value="P:ATP synthesis coupled electron transport"/>
    <property type="evidence" value="ECO:0007669"/>
    <property type="project" value="InterPro"/>
</dbReference>
<dbReference type="KEGG" id="pbm:CL52_13035"/>
<feature type="transmembrane region" description="Helical" evidence="8">
    <location>
        <begin position="242"/>
        <end position="266"/>
    </location>
</feature>
<evidence type="ECO:0000313" key="13">
    <source>
        <dbReference type="Proteomes" id="UP000182276"/>
    </source>
</evidence>
<feature type="transmembrane region" description="Helical" evidence="8">
    <location>
        <begin position="278"/>
        <end position="297"/>
    </location>
</feature>
<reference evidence="11 13" key="2">
    <citation type="submission" date="2016-10" db="EMBL/GenBank/DDBJ databases">
        <authorList>
            <person name="Varghese N."/>
            <person name="Submissions S."/>
        </authorList>
    </citation>
    <scope>NUCLEOTIDE SEQUENCE [LARGE SCALE GENOMIC DNA]</scope>
    <source>
        <strain evidence="11 13">DSM 6083</strain>
    </source>
</reference>
<feature type="transmembrane region" description="Helical" evidence="8">
    <location>
        <begin position="202"/>
        <end position="230"/>
    </location>
</feature>
<feature type="transmembrane region" description="Helical" evidence="8">
    <location>
        <begin position="159"/>
        <end position="182"/>
    </location>
</feature>
<accession>A0A8D3Y281</accession>
<evidence type="ECO:0000256" key="3">
    <source>
        <dbReference type="ARBA" id="ARBA00022475"/>
    </source>
</evidence>
<feature type="transmembrane region" description="Helical" evidence="8">
    <location>
        <begin position="304"/>
        <end position="323"/>
    </location>
</feature>
<comment type="subcellular location">
    <subcellularLocation>
        <location evidence="1">Cell membrane</location>
        <topology evidence="1">Multi-pass membrane protein</topology>
    </subcellularLocation>
    <subcellularLocation>
        <location evidence="7">Membrane</location>
        <topology evidence="7">Multi-pass membrane protein</topology>
    </subcellularLocation>
</comment>
<dbReference type="GeneID" id="77260827"/>
<dbReference type="EMBL" id="CP007511">
    <property type="protein sequence ID" value="AJE15913.1"/>
    <property type="molecule type" value="Genomic_DNA"/>
</dbReference>
<reference evidence="10 12" key="3">
    <citation type="journal article" name="Genome Announc.">
        <title>Complete Genome Sequence of Pseudomonas balearica DSM 6083T.</title>
        <authorList>
            <person name="Bennasar-Figueras A."/>
            <person name="Salva-Serra F."/>
            <person name="Jaen-Luchoro D."/>
            <person name="Segui C."/>
            <person name="Aliaga F."/>
            <person name="Busquets A."/>
            <person name="Gomila M."/>
            <person name="Moore E.R."/>
            <person name="Lalucat J."/>
        </authorList>
    </citation>
    <scope>NUCLEOTIDE SEQUENCE [LARGE SCALE GENOMIC DNA]</scope>
    <source>
        <strain evidence="12">DSM 6083</strain>
        <strain evidence="10">DSM6083</strain>
    </source>
</reference>
<dbReference type="GO" id="GO:0008137">
    <property type="term" value="F:NADH dehydrogenase (ubiquinone) activity"/>
    <property type="evidence" value="ECO:0007669"/>
    <property type="project" value="InterPro"/>
</dbReference>
<organism evidence="10 12">
    <name type="scientific">Stutzerimonas balearica DSM 6083</name>
    <dbReference type="NCBI Taxonomy" id="1123016"/>
    <lineage>
        <taxon>Bacteria</taxon>
        <taxon>Pseudomonadati</taxon>
        <taxon>Pseudomonadota</taxon>
        <taxon>Gammaproteobacteria</taxon>
        <taxon>Pseudomonadales</taxon>
        <taxon>Pseudomonadaceae</taxon>
        <taxon>Stutzerimonas</taxon>
    </lineage>
</organism>